<organism evidence="1 2">
    <name type="scientific">Phormidium pseudopriestleyi FRX01</name>
    <dbReference type="NCBI Taxonomy" id="1759528"/>
    <lineage>
        <taxon>Bacteria</taxon>
        <taxon>Bacillati</taxon>
        <taxon>Cyanobacteriota</taxon>
        <taxon>Cyanophyceae</taxon>
        <taxon>Oscillatoriophycideae</taxon>
        <taxon>Oscillatoriales</taxon>
        <taxon>Oscillatoriaceae</taxon>
        <taxon>Phormidium</taxon>
    </lineage>
</organism>
<evidence type="ECO:0000313" key="2">
    <source>
        <dbReference type="Proteomes" id="UP000664844"/>
    </source>
</evidence>
<evidence type="ECO:0008006" key="3">
    <source>
        <dbReference type="Google" id="ProtNLM"/>
    </source>
</evidence>
<gene>
    <name evidence="1" type="ORF">J0895_21600</name>
</gene>
<comment type="caution">
    <text evidence="1">The sequence shown here is derived from an EMBL/GenBank/DDBJ whole genome shotgun (WGS) entry which is preliminary data.</text>
</comment>
<reference evidence="1 2" key="1">
    <citation type="submission" date="2021-03" db="EMBL/GenBank/DDBJ databases">
        <title>Metabolic Capacity of the Antarctic Cyanobacterium Phormidium pseudopriestleyi that Sustains Oxygenic Photosynthesis in the Presence of Hydrogen Sulfide.</title>
        <authorList>
            <person name="Lumian J.E."/>
            <person name="Jungblut A.D."/>
            <person name="Dillon M.L."/>
            <person name="Hawes I."/>
            <person name="Doran P.T."/>
            <person name="Mackey T.J."/>
            <person name="Dick G.J."/>
            <person name="Grettenberger C.L."/>
            <person name="Sumner D.Y."/>
        </authorList>
    </citation>
    <scope>NUCLEOTIDE SEQUENCE [LARGE SCALE GENOMIC DNA]</scope>
    <source>
        <strain evidence="1 2">FRX01</strain>
    </source>
</reference>
<evidence type="ECO:0000313" key="1">
    <source>
        <dbReference type="EMBL" id="MBO0351630.1"/>
    </source>
</evidence>
<protein>
    <recommendedName>
        <fullName evidence="3">DUF5678 domain-containing protein</fullName>
    </recommendedName>
</protein>
<dbReference type="EMBL" id="JAFLQW010000569">
    <property type="protein sequence ID" value="MBO0351630.1"/>
    <property type="molecule type" value="Genomic_DNA"/>
</dbReference>
<keyword evidence="2" id="KW-1185">Reference proteome</keyword>
<proteinExistence type="predicted"/>
<accession>A0ABS3FWW8</accession>
<name>A0ABS3FWW8_9CYAN</name>
<sequence length="68" mass="7961">MEEIKRRYPQEWVLIAYKELNPDQSVKTGELLAHSPDCDHIYERLPFRTKPVAIEYTGPFPDDLGVLM</sequence>
<dbReference type="Proteomes" id="UP000664844">
    <property type="component" value="Unassembled WGS sequence"/>
</dbReference>